<name>Q72C79_NITV2</name>
<keyword evidence="3" id="KW-1185">Reference proteome</keyword>
<reference evidence="2 3" key="1">
    <citation type="journal article" date="2004" name="Nat. Biotechnol.">
        <title>The genome sequence of the anaerobic, sulfate-reducing bacterium Desulfovibrio vulgaris Hildenborough.</title>
        <authorList>
            <person name="Heidelberg J.F."/>
            <person name="Seshadri R."/>
            <person name="Haveman S.A."/>
            <person name="Hemme C.L."/>
            <person name="Paulsen I.T."/>
            <person name="Kolonay J.F."/>
            <person name="Eisen J.A."/>
            <person name="Ward N."/>
            <person name="Methe B."/>
            <person name="Brinkac L.M."/>
            <person name="Daugherty S.C."/>
            <person name="Deboy R.T."/>
            <person name="Dodson R.J."/>
            <person name="Durkin A.S."/>
            <person name="Madupu R."/>
            <person name="Nelson W.C."/>
            <person name="Sullivan S.A."/>
            <person name="Fouts D."/>
            <person name="Haft D.H."/>
            <person name="Selengut J."/>
            <person name="Peterson J.D."/>
            <person name="Davidsen T.M."/>
            <person name="Zafar N."/>
            <person name="Zhou L."/>
            <person name="Radune D."/>
            <person name="Dimitrov G."/>
            <person name="Hance M."/>
            <person name="Tran K."/>
            <person name="Khouri H."/>
            <person name="Gill J."/>
            <person name="Utterback T.R."/>
            <person name="Feldblyum T.V."/>
            <person name="Wall J.D."/>
            <person name="Voordouw G."/>
            <person name="Fraser C.M."/>
        </authorList>
    </citation>
    <scope>NUCLEOTIDE SEQUENCE [LARGE SCALE GENOMIC DNA]</scope>
    <source>
        <strain evidence="3">ATCC 29579 / DSM 644 / NCIMB 8303 / VKM B-1760 / Hildenborough</strain>
    </source>
</reference>
<evidence type="ECO:0000256" key="1">
    <source>
        <dbReference type="SAM" id="MobiDB-lite"/>
    </source>
</evidence>
<gene>
    <name evidence="2" type="ordered locus">DVU_1405</name>
</gene>
<accession>Q72C79</accession>
<dbReference type="Proteomes" id="UP000002194">
    <property type="component" value="Chromosome"/>
</dbReference>
<feature type="compositionally biased region" description="Basic and acidic residues" evidence="1">
    <location>
        <begin position="147"/>
        <end position="167"/>
    </location>
</feature>
<sequence length="167" mass="18102">MRHVPLGFPEALHRLLPLEAQEEQDMIVASPHLPCKRPVVAATARMARLCNTTICMVVVFAATCLPVATGDLHAATAVERRDTILGTGGDVQTGREPATGDTIMQVTPPPPPLQPQYQTPLIIAPEIRLDGTPYVPAPPSQGTNPPDRIRERGIPHDLPRHDNDAIR</sequence>
<evidence type="ECO:0000313" key="2">
    <source>
        <dbReference type="EMBL" id="AAS95883.1"/>
    </source>
</evidence>
<protein>
    <submittedName>
        <fullName evidence="2">Uncharacterized protein</fullName>
    </submittedName>
</protein>
<proteinExistence type="predicted"/>
<dbReference type="AlphaFoldDB" id="Q72C79"/>
<dbReference type="HOGENOM" id="CLU_1591909_0_0_7"/>
<dbReference type="EMBL" id="AE017285">
    <property type="protein sequence ID" value="AAS95883.1"/>
    <property type="molecule type" value="Genomic_DNA"/>
</dbReference>
<evidence type="ECO:0000313" key="3">
    <source>
        <dbReference type="Proteomes" id="UP000002194"/>
    </source>
</evidence>
<dbReference type="STRING" id="882.DVU_1405"/>
<organism evidence="2 3">
    <name type="scientific">Nitratidesulfovibrio vulgaris (strain ATCC 29579 / DSM 644 / CCUG 34227 / NCIMB 8303 / VKM B-1760 / Hildenborough)</name>
    <name type="common">Desulfovibrio vulgaris</name>
    <dbReference type="NCBI Taxonomy" id="882"/>
    <lineage>
        <taxon>Bacteria</taxon>
        <taxon>Pseudomonadati</taxon>
        <taxon>Thermodesulfobacteriota</taxon>
        <taxon>Desulfovibrionia</taxon>
        <taxon>Desulfovibrionales</taxon>
        <taxon>Desulfovibrionaceae</taxon>
        <taxon>Nitratidesulfovibrio</taxon>
    </lineage>
</organism>
<dbReference type="EnsemblBacteria" id="AAS95883">
    <property type="protein sequence ID" value="AAS95883"/>
    <property type="gene ID" value="DVU_1405"/>
</dbReference>
<dbReference type="PaxDb" id="882-DVU_1405"/>
<dbReference type="KEGG" id="dvu:DVU_1405"/>
<feature type="region of interest" description="Disordered" evidence="1">
    <location>
        <begin position="130"/>
        <end position="167"/>
    </location>
</feature>